<dbReference type="AlphaFoldDB" id="Q7MSU3"/>
<name>Q7MSU3_WOLSU</name>
<dbReference type="eggNOG" id="ENOG5030P26">
    <property type="taxonomic scope" value="Bacteria"/>
</dbReference>
<sequence>MAIKPKEQNYLLSISEELKHANEKLKKENLDLKSENLHLQTELDLAIKKIQSMKNYTLELEAEINNTKVEIEQKNVALEQVNEDIDRFSSQVDELIGLIMGLEMEKQEGVYPQSSMEFLQDVELQNDKDLIFGINIKQEFLQNNSANTIKYYLFACECKIRESFEVINLQIRSKEDLALVGEAFAQYVRVASLSKGESLQGFVEILPATILDNPIIRYYGSVSVTDYFDEFVRVYSHQPKTKATQTPLSVGAET</sequence>
<keyword evidence="3" id="KW-1185">Reference proteome</keyword>
<dbReference type="STRING" id="273121.WS0107"/>
<proteinExistence type="predicted"/>
<protein>
    <submittedName>
        <fullName evidence="2">Uncharacterized protein</fullName>
    </submittedName>
</protein>
<keyword evidence="1" id="KW-0175">Coiled coil</keyword>
<dbReference type="RefSeq" id="WP_011138074.1">
    <property type="nucleotide sequence ID" value="NC_005090.1"/>
</dbReference>
<evidence type="ECO:0000313" key="2">
    <source>
        <dbReference type="EMBL" id="CAE09274.1"/>
    </source>
</evidence>
<dbReference type="HOGENOM" id="CLU_1093941_0_0_7"/>
<accession>Q7MSU3</accession>
<dbReference type="Proteomes" id="UP000000422">
    <property type="component" value="Chromosome"/>
</dbReference>
<reference evidence="2 3" key="1">
    <citation type="journal article" date="2003" name="Proc. Natl. Acad. Sci. U.S.A.">
        <title>Complete genome sequence and analysis of Wolinella succinogenes.</title>
        <authorList>
            <person name="Baar C."/>
            <person name="Eppinger M."/>
            <person name="Raddatz G."/>
            <person name="Simon JM."/>
            <person name="Lanz C."/>
            <person name="Klimmek O."/>
            <person name="Nandakumar R."/>
            <person name="Gross R."/>
            <person name="Rosinus A."/>
            <person name="Keller H."/>
            <person name="Jagtap P."/>
            <person name="Linke B."/>
            <person name="Meyer F."/>
            <person name="Lederer H."/>
            <person name="Schuster S.C."/>
        </authorList>
    </citation>
    <scope>NUCLEOTIDE SEQUENCE [LARGE SCALE GENOMIC DNA]</scope>
    <source>
        <strain evidence="3">ATCC 29543 / DSM 1740 / CCUG 13145 / JCM 31913 / LMG 7466 / NCTC 11488 / FDC 602W</strain>
    </source>
</reference>
<evidence type="ECO:0000256" key="1">
    <source>
        <dbReference type="SAM" id="Coils"/>
    </source>
</evidence>
<dbReference type="EMBL" id="BX571657">
    <property type="protein sequence ID" value="CAE09274.1"/>
    <property type="molecule type" value="Genomic_DNA"/>
</dbReference>
<evidence type="ECO:0000313" key="3">
    <source>
        <dbReference type="Proteomes" id="UP000000422"/>
    </source>
</evidence>
<organism evidence="3">
    <name type="scientific">Wolinella succinogenes (strain ATCC 29543 / DSM 1740 / CCUG 13145 / JCM 31913 / LMG 7466 / NCTC 11488 / FDC 602W)</name>
    <name type="common">Vibrio succinogenes</name>
    <dbReference type="NCBI Taxonomy" id="273121"/>
    <lineage>
        <taxon>Bacteria</taxon>
        <taxon>Pseudomonadati</taxon>
        <taxon>Campylobacterota</taxon>
        <taxon>Epsilonproteobacteria</taxon>
        <taxon>Campylobacterales</taxon>
        <taxon>Helicobacteraceae</taxon>
        <taxon>Wolinella</taxon>
    </lineage>
</organism>
<feature type="coiled-coil region" evidence="1">
    <location>
        <begin position="11"/>
        <end position="98"/>
    </location>
</feature>
<dbReference type="KEGG" id="wsu:WS0107"/>
<gene>
    <name evidence="2" type="primary">MYO-1</name>
    <name evidence="2" type="ordered locus">WS0107</name>
</gene>